<dbReference type="InterPro" id="IPR046347">
    <property type="entry name" value="bZIP_sf"/>
</dbReference>
<dbReference type="PANTHER" id="PTHR38116">
    <property type="entry name" value="CHROMOSOME 7, WHOLE GENOME SHOTGUN SEQUENCE"/>
    <property type="match status" value="1"/>
</dbReference>
<evidence type="ECO:0000256" key="1">
    <source>
        <dbReference type="SAM" id="MobiDB-lite"/>
    </source>
</evidence>
<dbReference type="EMBL" id="JAVFKD010000013">
    <property type="protein sequence ID" value="KAK5991679.1"/>
    <property type="molecule type" value="Genomic_DNA"/>
</dbReference>
<dbReference type="InterPro" id="IPR021833">
    <property type="entry name" value="DUF3425"/>
</dbReference>
<protein>
    <recommendedName>
        <fullName evidence="2">BZIP domain-containing protein</fullName>
    </recommendedName>
</protein>
<name>A0ABR0SHN3_9HYPO</name>
<dbReference type="Pfam" id="PF11905">
    <property type="entry name" value="DUF3425"/>
    <property type="match status" value="1"/>
</dbReference>
<evidence type="ECO:0000313" key="4">
    <source>
        <dbReference type="Proteomes" id="UP001338125"/>
    </source>
</evidence>
<dbReference type="Gene3D" id="1.20.5.170">
    <property type="match status" value="1"/>
</dbReference>
<dbReference type="PROSITE" id="PS00036">
    <property type="entry name" value="BZIP_BASIC"/>
    <property type="match status" value="1"/>
</dbReference>
<sequence length="386" mass="43170">MEERADAVQAATSENAVSRRRRQQVRMKPVSEDRRMQNRRAQKAYRDRKREKLRELERKVATFETVNAAESQAPLSGTTPPSASRLLTDLDPLFASSSQQQSLALLPNAIDNPDGEFAGNNAGIWFNLDSPITAMSPITDREFMIPNMDAPDQDEACLDNSTLGYSYACPDDPLETSTVELMHNMSSEQSSYTELSNMASDSCRPNTKDIQLYRPSGKSFSAKPRTIRELFLSLSPEVQAKLHKLAKSGDFHFIDIIQSVLENSSQLSLSALVSPMIQPLLADASYSPYRNSLHIARFSYFSALFANFSSLGFNFSLFLDENSTSPFYKQSDLNTDDFPPSLRPLPSQLTVPHHPYIDTLPFPVFRHRLLAALAADPLWSMRTASA</sequence>
<evidence type="ECO:0000313" key="3">
    <source>
        <dbReference type="EMBL" id="KAK5991679.1"/>
    </source>
</evidence>
<dbReference type="SUPFAM" id="SSF57959">
    <property type="entry name" value="Leucine zipper domain"/>
    <property type="match status" value="1"/>
</dbReference>
<evidence type="ECO:0000259" key="2">
    <source>
        <dbReference type="PROSITE" id="PS00036"/>
    </source>
</evidence>
<keyword evidence="4" id="KW-1185">Reference proteome</keyword>
<feature type="domain" description="BZIP" evidence="2">
    <location>
        <begin position="34"/>
        <end position="48"/>
    </location>
</feature>
<gene>
    <name evidence="3" type="ORF">PT974_07712</name>
</gene>
<organism evidence="3 4">
    <name type="scientific">Cladobotryum mycophilum</name>
    <dbReference type="NCBI Taxonomy" id="491253"/>
    <lineage>
        <taxon>Eukaryota</taxon>
        <taxon>Fungi</taxon>
        <taxon>Dikarya</taxon>
        <taxon>Ascomycota</taxon>
        <taxon>Pezizomycotina</taxon>
        <taxon>Sordariomycetes</taxon>
        <taxon>Hypocreomycetidae</taxon>
        <taxon>Hypocreales</taxon>
        <taxon>Hypocreaceae</taxon>
        <taxon>Cladobotryum</taxon>
    </lineage>
</organism>
<feature type="region of interest" description="Disordered" evidence="1">
    <location>
        <begin position="1"/>
        <end position="50"/>
    </location>
</feature>
<proteinExistence type="predicted"/>
<dbReference type="PANTHER" id="PTHR38116:SF5">
    <property type="entry name" value="BZIP DOMAIN-CONTAINING PROTEIN"/>
    <property type="match status" value="1"/>
</dbReference>
<accession>A0ABR0SHN3</accession>
<dbReference type="Proteomes" id="UP001338125">
    <property type="component" value="Unassembled WGS sequence"/>
</dbReference>
<comment type="caution">
    <text evidence="3">The sequence shown here is derived from an EMBL/GenBank/DDBJ whole genome shotgun (WGS) entry which is preliminary data.</text>
</comment>
<reference evidence="3 4" key="1">
    <citation type="submission" date="2024-01" db="EMBL/GenBank/DDBJ databases">
        <title>Complete genome of Cladobotryum mycophilum ATHUM6906.</title>
        <authorList>
            <person name="Christinaki A.C."/>
            <person name="Myridakis A.I."/>
            <person name="Kouvelis V.N."/>
        </authorList>
    </citation>
    <scope>NUCLEOTIDE SEQUENCE [LARGE SCALE GENOMIC DNA]</scope>
    <source>
        <strain evidence="3 4">ATHUM6906</strain>
    </source>
</reference>
<dbReference type="InterPro" id="IPR004827">
    <property type="entry name" value="bZIP"/>
</dbReference>
<dbReference type="CDD" id="cd14688">
    <property type="entry name" value="bZIP_YAP"/>
    <property type="match status" value="1"/>
</dbReference>